<comment type="caution">
    <text evidence="1">The sequence shown here is derived from an EMBL/GenBank/DDBJ whole genome shotgun (WGS) entry which is preliminary data.</text>
</comment>
<keyword evidence="2" id="KW-1185">Reference proteome</keyword>
<reference evidence="1 2" key="1">
    <citation type="submission" date="2018-04" db="EMBL/GenBank/DDBJ databases">
        <title>Genomic Encyclopedia of Archaeal and Bacterial Type Strains, Phase II (KMG-II): from individual species to whole genera.</title>
        <authorList>
            <person name="Goeker M."/>
        </authorList>
    </citation>
    <scope>NUCLEOTIDE SEQUENCE [LARGE SCALE GENOMIC DNA]</scope>
    <source>
        <strain evidence="1 2">DSM 23382</strain>
    </source>
</reference>
<protein>
    <submittedName>
        <fullName evidence="1">Uncharacterized protein</fullName>
    </submittedName>
</protein>
<organism evidence="1 2">
    <name type="scientific">Breoghania corrubedonensis</name>
    <dbReference type="NCBI Taxonomy" id="665038"/>
    <lineage>
        <taxon>Bacteria</taxon>
        <taxon>Pseudomonadati</taxon>
        <taxon>Pseudomonadota</taxon>
        <taxon>Alphaproteobacteria</taxon>
        <taxon>Hyphomicrobiales</taxon>
        <taxon>Stappiaceae</taxon>
        <taxon>Breoghania</taxon>
    </lineage>
</organism>
<evidence type="ECO:0000313" key="1">
    <source>
        <dbReference type="EMBL" id="PTW62769.1"/>
    </source>
</evidence>
<gene>
    <name evidence="1" type="ORF">C8N35_101817</name>
</gene>
<accession>A0A2T5VG84</accession>
<proteinExistence type="predicted"/>
<dbReference type="Proteomes" id="UP000244081">
    <property type="component" value="Unassembled WGS sequence"/>
</dbReference>
<name>A0A2T5VG84_9HYPH</name>
<dbReference type="AlphaFoldDB" id="A0A2T5VG84"/>
<dbReference type="RefSeq" id="WP_146177342.1">
    <property type="nucleotide sequence ID" value="NZ_QAYG01000001.1"/>
</dbReference>
<dbReference type="EMBL" id="QAYG01000001">
    <property type="protein sequence ID" value="PTW62769.1"/>
    <property type="molecule type" value="Genomic_DNA"/>
</dbReference>
<evidence type="ECO:0000313" key="2">
    <source>
        <dbReference type="Proteomes" id="UP000244081"/>
    </source>
</evidence>
<sequence>MLITKYCTPDARQHILSGNFKIGSLSEYRSSEAGGGLMADRGEGMGEIGLAGNSLIRSGRFGSFNFSNVGLSGDRPFFTQGFSIDAHVYCTSVGGYNRDTHMNIRNGTRSYCANPNYKSFIVLDLDYLIKAFEEIKYSMNKDDTNIYNGEVRYCSREKVIRSENSNVNSSGNDVEMHMKDIIFIKQDIFQVENEYRISIFSINNDKLLKSVYTRDMSEYIQKLFVRSIVDKGANLE</sequence>